<dbReference type="PANTHER" id="PTHR33678:SF1">
    <property type="entry name" value="BLL1576 PROTEIN"/>
    <property type="match status" value="1"/>
</dbReference>
<proteinExistence type="predicted"/>
<dbReference type="Proteomes" id="UP000494170">
    <property type="component" value="Unassembled WGS sequence"/>
</dbReference>
<evidence type="ECO:0000313" key="2">
    <source>
        <dbReference type="EMBL" id="VWB98403.1"/>
    </source>
</evidence>
<evidence type="ECO:0000313" key="3">
    <source>
        <dbReference type="Proteomes" id="UP000494170"/>
    </source>
</evidence>
<organism evidence="2 3">
    <name type="scientific">Burkholderia lata (strain ATCC 17760 / DSM 23089 / LMG 22485 / NCIMB 9086 / R18194 / 383)</name>
    <dbReference type="NCBI Taxonomy" id="482957"/>
    <lineage>
        <taxon>Bacteria</taxon>
        <taxon>Pseudomonadati</taxon>
        <taxon>Pseudomonadota</taxon>
        <taxon>Betaproteobacteria</taxon>
        <taxon>Burkholderiales</taxon>
        <taxon>Burkholderiaceae</taxon>
        <taxon>Burkholderia</taxon>
        <taxon>Burkholderia cepacia complex</taxon>
    </lineage>
</organism>
<dbReference type="AlphaFoldDB" id="A0A6P2NTL1"/>
<dbReference type="PANTHER" id="PTHR33678">
    <property type="entry name" value="BLL1576 PROTEIN"/>
    <property type="match status" value="1"/>
</dbReference>
<dbReference type="InterPro" id="IPR004291">
    <property type="entry name" value="Transposase_IS66_central"/>
</dbReference>
<dbReference type="EMBL" id="CABVPY010000033">
    <property type="protein sequence ID" value="VWB98403.1"/>
    <property type="molecule type" value="Genomic_DNA"/>
</dbReference>
<reference evidence="2 3" key="1">
    <citation type="submission" date="2019-09" db="EMBL/GenBank/DDBJ databases">
        <authorList>
            <person name="Depoorter E."/>
        </authorList>
    </citation>
    <scope>NUCLEOTIDE SEQUENCE [LARGE SCALE GENOMIC DNA]</scope>
    <source>
        <strain evidence="2">LMG 6863</strain>
    </source>
</reference>
<sequence length="187" mass="21017">MWLASAIVGTFWFVGSFLLCGNTSVHIVISMFLRCVPYGKGNPILVRISIADHSPDRRGEHPQQHLAHFAGVLQANSFAGYAELYLDGRVQEAACMAHARRIIHDLHTVRPNAVTEEVLRRIDALYNIEEQIRGKPPDEQHSAHQTQAVPMLDDIKFWFEATFATLSAKSDATKAIRYALNRWPALV</sequence>
<dbReference type="InterPro" id="IPR052344">
    <property type="entry name" value="Transposase-related"/>
</dbReference>
<gene>
    <name evidence="2" type="ORF">BLA6863_04724</name>
</gene>
<accession>A0A6P2NTL1</accession>
<protein>
    <submittedName>
        <fullName evidence="2">Putative transposase</fullName>
    </submittedName>
</protein>
<dbReference type="Pfam" id="PF03050">
    <property type="entry name" value="DDE_Tnp_IS66"/>
    <property type="match status" value="1"/>
</dbReference>
<evidence type="ECO:0000259" key="1">
    <source>
        <dbReference type="Pfam" id="PF03050"/>
    </source>
</evidence>
<name>A0A6P2NTL1_BURL3</name>
<feature type="domain" description="Transposase IS66 central" evidence="1">
    <location>
        <begin position="51"/>
        <end position="186"/>
    </location>
</feature>